<reference evidence="1 2" key="1">
    <citation type="submission" date="2018-04" db="EMBL/GenBank/DDBJ databases">
        <title>Characteristic and Complete Genome Sequencing of A Novel Member of Infective Endocarditis Causative Bacteria: Bergeyella cardium QL-PH.</title>
        <authorList>
            <person name="Pan H."/>
            <person name="Sun E."/>
            <person name="Zhang Y."/>
        </authorList>
    </citation>
    <scope>NUCLEOTIDE SEQUENCE [LARGE SCALE GENOMIC DNA]</scope>
    <source>
        <strain evidence="1 2">HPQL</strain>
    </source>
</reference>
<protein>
    <submittedName>
        <fullName evidence="1">Uncharacterized protein</fullName>
    </submittedName>
</protein>
<gene>
    <name evidence="1" type="ORF">DBX24_06965</name>
</gene>
<accession>A0A6P1QVN7</accession>
<dbReference type="AlphaFoldDB" id="A0A6P1QVN7"/>
<proteinExistence type="predicted"/>
<organism evidence="1 2">
    <name type="scientific">Bergeyella cardium</name>
    <dbReference type="NCBI Taxonomy" id="1585976"/>
    <lineage>
        <taxon>Bacteria</taxon>
        <taxon>Pseudomonadati</taxon>
        <taxon>Bacteroidota</taxon>
        <taxon>Flavobacteriia</taxon>
        <taxon>Flavobacteriales</taxon>
        <taxon>Weeksellaceae</taxon>
        <taxon>Bergeyella</taxon>
    </lineage>
</organism>
<keyword evidence="2" id="KW-1185">Reference proteome</keyword>
<name>A0A6P1QVN7_9FLAO</name>
<evidence type="ECO:0000313" key="2">
    <source>
        <dbReference type="Proteomes" id="UP000464318"/>
    </source>
</evidence>
<dbReference type="Proteomes" id="UP000464318">
    <property type="component" value="Chromosome"/>
</dbReference>
<evidence type="ECO:0000313" key="1">
    <source>
        <dbReference type="EMBL" id="QHN65638.1"/>
    </source>
</evidence>
<dbReference type="KEGG" id="bcad:DBX24_06965"/>
<dbReference type="RefSeq" id="WP_160224392.1">
    <property type="nucleotide sequence ID" value="NZ_CP029149.1"/>
</dbReference>
<dbReference type="EMBL" id="CP029149">
    <property type="protein sequence ID" value="QHN65638.1"/>
    <property type="molecule type" value="Genomic_DNA"/>
</dbReference>
<sequence length="182" mass="20769">MKFLNSFLGLVLLAFMQILQAQQSVKSILPLFSQKKQVEWAVQTDRNESVPVKWYERESSFAVEGIRTFVGYYNEQLVGALSVQRNDISGSIQWVGKAYHIDTRQGKVVISTSGADMNCGTCSGNFCASDSAEEKSFLRVDYKKQKFVYTDPVLRVYRLAITIDYSYFSRTFGFNKARVRGY</sequence>